<feature type="region of interest" description="Disordered" evidence="1">
    <location>
        <begin position="1"/>
        <end position="40"/>
    </location>
</feature>
<dbReference type="EMBL" id="QQNA01000044">
    <property type="protein sequence ID" value="RDG38789.1"/>
    <property type="molecule type" value="Genomic_DNA"/>
</dbReference>
<protein>
    <recommendedName>
        <fullName evidence="2">GST N-terminal domain-containing protein</fullName>
    </recommendedName>
</protein>
<dbReference type="PANTHER" id="PTHR32419:SF6">
    <property type="entry name" value="GLUTATHIONE S-TRANSFERASE OMEGA-LIKE 1-RELATED"/>
    <property type="match status" value="1"/>
</dbReference>
<dbReference type="AlphaFoldDB" id="A0A370BEH2"/>
<dbReference type="InterPro" id="IPR004045">
    <property type="entry name" value="Glutathione_S-Trfase_N"/>
</dbReference>
<feature type="compositionally biased region" description="Basic residues" evidence="1">
    <location>
        <begin position="26"/>
        <end position="40"/>
    </location>
</feature>
<dbReference type="GO" id="GO:0005737">
    <property type="term" value="C:cytoplasm"/>
    <property type="evidence" value="ECO:0007669"/>
    <property type="project" value="TreeGrafter"/>
</dbReference>
<dbReference type="Pfam" id="PF13409">
    <property type="entry name" value="GST_N_2"/>
    <property type="match status" value="1"/>
</dbReference>
<dbReference type="OrthoDB" id="9769158at2"/>
<proteinExistence type="predicted"/>
<dbReference type="Gene3D" id="3.40.30.10">
    <property type="entry name" value="Glutaredoxin"/>
    <property type="match status" value="1"/>
</dbReference>
<organism evidence="3 4">
    <name type="scientific">Streptomyces corynorhini</name>
    <dbReference type="NCBI Taxonomy" id="2282652"/>
    <lineage>
        <taxon>Bacteria</taxon>
        <taxon>Bacillati</taxon>
        <taxon>Actinomycetota</taxon>
        <taxon>Actinomycetes</taxon>
        <taxon>Kitasatosporales</taxon>
        <taxon>Streptomycetaceae</taxon>
        <taxon>Streptomyces</taxon>
    </lineage>
</organism>
<reference evidence="3 4" key="1">
    <citation type="submission" date="2018-07" db="EMBL/GenBank/DDBJ databases">
        <title>Streptomyces species from bats.</title>
        <authorList>
            <person name="Dunlap C."/>
        </authorList>
    </citation>
    <scope>NUCLEOTIDE SEQUENCE [LARGE SCALE GENOMIC DNA]</scope>
    <source>
        <strain evidence="3 4">AC230</strain>
    </source>
</reference>
<dbReference type="InterPro" id="IPR036282">
    <property type="entry name" value="Glutathione-S-Trfase_C_sf"/>
</dbReference>
<dbReference type="InterPro" id="IPR016639">
    <property type="entry name" value="GST_Omega/GSH"/>
</dbReference>
<comment type="caution">
    <text evidence="3">The sequence shown here is derived from an EMBL/GenBank/DDBJ whole genome shotgun (WGS) entry which is preliminary data.</text>
</comment>
<feature type="compositionally biased region" description="Low complexity" evidence="1">
    <location>
        <begin position="1"/>
        <end position="15"/>
    </location>
</feature>
<gene>
    <name evidence="3" type="ORF">DVH02_07350</name>
</gene>
<name>A0A370BEH2_9ACTN</name>
<dbReference type="Pfam" id="PF13410">
    <property type="entry name" value="GST_C_2"/>
    <property type="match status" value="1"/>
</dbReference>
<dbReference type="PANTHER" id="PTHR32419">
    <property type="entry name" value="GLUTATHIONYL-HYDROQUINONE REDUCTASE"/>
    <property type="match status" value="1"/>
</dbReference>
<dbReference type="GO" id="GO:0004364">
    <property type="term" value="F:glutathione transferase activity"/>
    <property type="evidence" value="ECO:0007669"/>
    <property type="project" value="InterPro"/>
</dbReference>
<evidence type="ECO:0000313" key="3">
    <source>
        <dbReference type="EMBL" id="RDG38789.1"/>
    </source>
</evidence>
<dbReference type="SUPFAM" id="SSF47616">
    <property type="entry name" value="GST C-terminal domain-like"/>
    <property type="match status" value="1"/>
</dbReference>
<evidence type="ECO:0000313" key="4">
    <source>
        <dbReference type="Proteomes" id="UP000253741"/>
    </source>
</evidence>
<dbReference type="Proteomes" id="UP000253741">
    <property type="component" value="Unassembled WGS sequence"/>
</dbReference>
<accession>A0A370BEH2</accession>
<evidence type="ECO:0000256" key="1">
    <source>
        <dbReference type="SAM" id="MobiDB-lite"/>
    </source>
</evidence>
<dbReference type="Gene3D" id="1.20.1050.10">
    <property type="match status" value="1"/>
</dbReference>
<sequence length="257" mass="27460">MPETTSRSSSTATTTGCQPTSSASARRPKATAVRRPHRSRSRIGVGLAGGFYPAPHRYDLFLSAGCPRSLRVSITLDLLGLGETVATTLLTHPAETPAGFAALRGAYEATVHHYDGPLTVPALRDRWSGRVVSDHTPDILRDLAGLFPGRDGTPLLDTPNLAPDIDALRDLLERHVTPAAQPSGRSAALSHLDRHLSGRPYVLGEALTAADVDLWVALVHLGPVRAPRPYPRLGEYVRRLAGQPAFRGRSDAVPDAA</sequence>
<dbReference type="RefSeq" id="WP_114622887.1">
    <property type="nucleotide sequence ID" value="NZ_QQNA01000044.1"/>
</dbReference>
<keyword evidence="4" id="KW-1185">Reference proteome</keyword>
<feature type="domain" description="GST N-terminal" evidence="2">
    <location>
        <begin position="66"/>
        <end position="141"/>
    </location>
</feature>
<evidence type="ECO:0000259" key="2">
    <source>
        <dbReference type="Pfam" id="PF13409"/>
    </source>
</evidence>